<comment type="caution">
    <text evidence="4">The sequence shown here is derived from an EMBL/GenBank/DDBJ whole genome shotgun (WGS) entry which is preliminary data.</text>
</comment>
<accession>A0A7W3IVG5</accession>
<evidence type="ECO:0000313" key="5">
    <source>
        <dbReference type="Proteomes" id="UP000523079"/>
    </source>
</evidence>
<dbReference type="Proteomes" id="UP000523079">
    <property type="component" value="Unassembled WGS sequence"/>
</dbReference>
<keyword evidence="5" id="KW-1185">Reference proteome</keyword>
<dbReference type="InterPro" id="IPR006311">
    <property type="entry name" value="TAT_signal"/>
</dbReference>
<dbReference type="GO" id="GO:0055052">
    <property type="term" value="C:ATP-binding cassette (ABC) transporter complex, substrate-binding subunit-containing"/>
    <property type="evidence" value="ECO:0007669"/>
    <property type="project" value="TreeGrafter"/>
</dbReference>
<comment type="similarity">
    <text evidence="1">Belongs to the bacterial solute-binding protein 1 family.</text>
</comment>
<dbReference type="GO" id="GO:0015768">
    <property type="term" value="P:maltose transport"/>
    <property type="evidence" value="ECO:0007669"/>
    <property type="project" value="TreeGrafter"/>
</dbReference>
<keyword evidence="4" id="KW-0762">Sugar transport</keyword>
<dbReference type="PANTHER" id="PTHR30061:SF50">
    <property type="entry name" value="MALTOSE_MALTODEXTRIN-BINDING PERIPLASMIC PROTEIN"/>
    <property type="match status" value="1"/>
</dbReference>
<evidence type="ECO:0000256" key="2">
    <source>
        <dbReference type="ARBA" id="ARBA00022448"/>
    </source>
</evidence>
<dbReference type="AlphaFoldDB" id="A0A7W3IVG5"/>
<evidence type="ECO:0000256" key="1">
    <source>
        <dbReference type="ARBA" id="ARBA00008520"/>
    </source>
</evidence>
<dbReference type="GO" id="GO:1901982">
    <property type="term" value="F:maltose binding"/>
    <property type="evidence" value="ECO:0007669"/>
    <property type="project" value="TreeGrafter"/>
</dbReference>
<gene>
    <name evidence="4" type="ORF">FHX74_003491</name>
</gene>
<dbReference type="GO" id="GO:0042956">
    <property type="term" value="P:maltodextrin transmembrane transport"/>
    <property type="evidence" value="ECO:0007669"/>
    <property type="project" value="TreeGrafter"/>
</dbReference>
<dbReference type="CDD" id="cd13585">
    <property type="entry name" value="PBP2_TMBP_like"/>
    <property type="match status" value="1"/>
</dbReference>
<proteinExistence type="inferred from homology"/>
<protein>
    <submittedName>
        <fullName evidence="4">Multiple sugar transport system substrate-binding protein</fullName>
    </submittedName>
</protein>
<dbReference type="RefSeq" id="WP_182561463.1">
    <property type="nucleotide sequence ID" value="NZ_JACGWT010000006.1"/>
</dbReference>
<keyword evidence="2" id="KW-0813">Transport</keyword>
<organism evidence="4 5">
    <name type="scientific">Microlunatus kandeliicorticis</name>
    <dbReference type="NCBI Taxonomy" id="1759536"/>
    <lineage>
        <taxon>Bacteria</taxon>
        <taxon>Bacillati</taxon>
        <taxon>Actinomycetota</taxon>
        <taxon>Actinomycetes</taxon>
        <taxon>Propionibacteriales</taxon>
        <taxon>Propionibacteriaceae</taxon>
        <taxon>Microlunatus</taxon>
    </lineage>
</organism>
<keyword evidence="3" id="KW-0732">Signal</keyword>
<reference evidence="4 5" key="1">
    <citation type="submission" date="2020-07" db="EMBL/GenBank/DDBJ databases">
        <title>Sequencing the genomes of 1000 actinobacteria strains.</title>
        <authorList>
            <person name="Klenk H.-P."/>
        </authorList>
    </citation>
    <scope>NUCLEOTIDE SEQUENCE [LARGE SCALE GENOMIC DNA]</scope>
    <source>
        <strain evidence="4 5">DSM 100723</strain>
    </source>
</reference>
<dbReference type="SUPFAM" id="SSF53850">
    <property type="entry name" value="Periplasmic binding protein-like II"/>
    <property type="match status" value="1"/>
</dbReference>
<dbReference type="PANTHER" id="PTHR30061">
    <property type="entry name" value="MALTOSE-BINDING PERIPLASMIC PROTEIN"/>
    <property type="match status" value="1"/>
</dbReference>
<evidence type="ECO:0000313" key="4">
    <source>
        <dbReference type="EMBL" id="MBA8795850.1"/>
    </source>
</evidence>
<evidence type="ECO:0000256" key="3">
    <source>
        <dbReference type="ARBA" id="ARBA00022729"/>
    </source>
</evidence>
<sequence length="430" mass="45286">MSIPGPVPRRRFLALGGGLAAAAALTACGSNTGRPSSGGASGGSSGGGPTLTQWYHQYGEDGVEDAVKRYAAAYDKAKIEVVWNVGDYEKAVGAALLTQKKPDVFEYGNGPTLDMISANQVLDLTEQISSAKDDFPASVLAPMTWKDKVWAVPQTIDMQMLYYRKSMLSKAGQQPPQTFDELISVAKAVATKSVGGFFAGNDSGFGVLANLMIWSAGAEQINSSNDGPGFVTSAVAAGLEQYRALKESGGLLGSASGDWSAPDPFVNGECAMMWNGLWNMPIFTSELKDDFGVIPFPKIGSGGRQAVPIGAFASCVTAQGTNPDAAKEFVRWLWVDNTADQLDFSTKYGFHIPARKSLVAKATNLTQGPAKDAVSFVEPLGHGPSQLWTPATSDAFLAAFSNVVLKGADAQKQLASAGETCTKEIKRLTS</sequence>
<dbReference type="EMBL" id="JACGWT010000006">
    <property type="protein sequence ID" value="MBA8795850.1"/>
    <property type="molecule type" value="Genomic_DNA"/>
</dbReference>
<dbReference type="PROSITE" id="PS51318">
    <property type="entry name" value="TAT"/>
    <property type="match status" value="1"/>
</dbReference>
<name>A0A7W3IVG5_9ACTN</name>
<dbReference type="Gene3D" id="3.40.190.10">
    <property type="entry name" value="Periplasmic binding protein-like II"/>
    <property type="match status" value="1"/>
</dbReference>